<keyword evidence="7" id="KW-1185">Reference proteome</keyword>
<dbReference type="OrthoDB" id="5526340at2"/>
<dbReference type="InterPro" id="IPR005119">
    <property type="entry name" value="LysR_subst-bd"/>
</dbReference>
<evidence type="ECO:0000313" key="6">
    <source>
        <dbReference type="EMBL" id="ESK50629.1"/>
    </source>
</evidence>
<dbReference type="Pfam" id="PF03466">
    <property type="entry name" value="LysR_substrate"/>
    <property type="match status" value="1"/>
</dbReference>
<keyword evidence="4" id="KW-0804">Transcription</keyword>
<dbReference type="Gene3D" id="1.10.10.10">
    <property type="entry name" value="Winged helix-like DNA-binding domain superfamily/Winged helix DNA-binding domain"/>
    <property type="match status" value="1"/>
</dbReference>
<dbReference type="Pfam" id="PF00126">
    <property type="entry name" value="HTH_1"/>
    <property type="match status" value="1"/>
</dbReference>
<sequence length="297" mass="33848">MSRYIKKLPPLETLIAFESVGRHGSFTQAATELYLTQSAVSKQIRQLEDSLKIQLFERKPRGVVLTPAGEELHQTTEQIFEKLQHKIIKLQKTHQPNCVTILATHALTQFWLFPKLVEFHKAYPDITVHVDAINTMDESSFTQYDLGILYGAGHWSSLHSQCLIPEVIYPVAHPDIDISQIHSLQDLAAVPLVQINASAWDCLDWKDWFQHFNMPYQIALGSPTFNQLTLAFHAVQQGMGIGLAWSFMADELVHTGKLQQVTKFKCNTGNGEFLVYEKHRKLSEAAQIFHDWLIKSI</sequence>
<accession>V2VSC7</accession>
<evidence type="ECO:0000313" key="7">
    <source>
        <dbReference type="Proteomes" id="UP000018418"/>
    </source>
</evidence>
<dbReference type="FunFam" id="1.10.10.10:FF:000038">
    <property type="entry name" value="Glycine cleavage system transcriptional activator"/>
    <property type="match status" value="1"/>
</dbReference>
<name>V2VSC7_9GAMM</name>
<dbReference type="InterPro" id="IPR058163">
    <property type="entry name" value="LysR-type_TF_proteobact-type"/>
</dbReference>
<dbReference type="PROSITE" id="PS50931">
    <property type="entry name" value="HTH_LYSR"/>
    <property type="match status" value="1"/>
</dbReference>
<dbReference type="GO" id="GO:0006351">
    <property type="term" value="P:DNA-templated transcription"/>
    <property type="evidence" value="ECO:0007669"/>
    <property type="project" value="TreeGrafter"/>
</dbReference>
<dbReference type="PANTHER" id="PTHR30537">
    <property type="entry name" value="HTH-TYPE TRANSCRIPTIONAL REGULATOR"/>
    <property type="match status" value="1"/>
</dbReference>
<keyword evidence="3" id="KW-0238">DNA-binding</keyword>
<dbReference type="Gene3D" id="3.40.190.10">
    <property type="entry name" value="Periplasmic binding protein-like II"/>
    <property type="match status" value="2"/>
</dbReference>
<evidence type="ECO:0000256" key="2">
    <source>
        <dbReference type="ARBA" id="ARBA00023015"/>
    </source>
</evidence>
<evidence type="ECO:0000256" key="3">
    <source>
        <dbReference type="ARBA" id="ARBA00023125"/>
    </source>
</evidence>
<dbReference type="InterPro" id="IPR036388">
    <property type="entry name" value="WH-like_DNA-bd_sf"/>
</dbReference>
<dbReference type="PATRIC" id="fig|1341683.3.peg.2585"/>
<evidence type="ECO:0000259" key="5">
    <source>
        <dbReference type="PROSITE" id="PS50931"/>
    </source>
</evidence>
<dbReference type="InterPro" id="IPR000847">
    <property type="entry name" value="LysR_HTH_N"/>
</dbReference>
<organism evidence="6 7">
    <name type="scientific">Acinetobacter brisouii CIP 110357</name>
    <dbReference type="NCBI Taxonomy" id="1341683"/>
    <lineage>
        <taxon>Bacteria</taxon>
        <taxon>Pseudomonadati</taxon>
        <taxon>Pseudomonadota</taxon>
        <taxon>Gammaproteobacteria</taxon>
        <taxon>Moraxellales</taxon>
        <taxon>Moraxellaceae</taxon>
        <taxon>Acinetobacter</taxon>
    </lineage>
</organism>
<dbReference type="GO" id="GO:0043565">
    <property type="term" value="F:sequence-specific DNA binding"/>
    <property type="evidence" value="ECO:0007669"/>
    <property type="project" value="TreeGrafter"/>
</dbReference>
<evidence type="ECO:0000256" key="4">
    <source>
        <dbReference type="ARBA" id="ARBA00023163"/>
    </source>
</evidence>
<dbReference type="EMBL" id="AYEU01000007">
    <property type="protein sequence ID" value="ESK50629.1"/>
    <property type="molecule type" value="Genomic_DNA"/>
</dbReference>
<comment type="caution">
    <text evidence="6">The sequence shown here is derived from an EMBL/GenBank/DDBJ whole genome shotgun (WGS) entry which is preliminary data.</text>
</comment>
<dbReference type="HOGENOM" id="CLU_039613_37_1_6"/>
<dbReference type="PANTHER" id="PTHR30537:SF26">
    <property type="entry name" value="GLYCINE CLEAVAGE SYSTEM TRANSCRIPTIONAL ACTIVATOR"/>
    <property type="match status" value="1"/>
</dbReference>
<dbReference type="RefSeq" id="WP_004902912.1">
    <property type="nucleotide sequence ID" value="NZ_BBTI01000005.1"/>
</dbReference>
<dbReference type="SUPFAM" id="SSF53850">
    <property type="entry name" value="Periplasmic binding protein-like II"/>
    <property type="match status" value="1"/>
</dbReference>
<keyword evidence="2" id="KW-0805">Transcription regulation</keyword>
<proteinExistence type="inferred from homology"/>
<dbReference type="AlphaFoldDB" id="V2VSC7"/>
<feature type="domain" description="HTH lysR-type" evidence="5">
    <location>
        <begin position="9"/>
        <end position="66"/>
    </location>
</feature>
<dbReference type="PRINTS" id="PR00039">
    <property type="entry name" value="HTHLYSR"/>
</dbReference>
<dbReference type="GO" id="GO:0003700">
    <property type="term" value="F:DNA-binding transcription factor activity"/>
    <property type="evidence" value="ECO:0007669"/>
    <property type="project" value="InterPro"/>
</dbReference>
<dbReference type="SUPFAM" id="SSF46785">
    <property type="entry name" value="Winged helix' DNA-binding domain"/>
    <property type="match status" value="1"/>
</dbReference>
<dbReference type="STRING" id="396323.VH98_03895"/>
<dbReference type="Proteomes" id="UP000018418">
    <property type="component" value="Unassembled WGS sequence"/>
</dbReference>
<dbReference type="InterPro" id="IPR036390">
    <property type="entry name" value="WH_DNA-bd_sf"/>
</dbReference>
<comment type="similarity">
    <text evidence="1">Belongs to the LysR transcriptional regulatory family.</text>
</comment>
<gene>
    <name evidence="6" type="ORF">P255_02612</name>
</gene>
<evidence type="ECO:0000256" key="1">
    <source>
        <dbReference type="ARBA" id="ARBA00009437"/>
    </source>
</evidence>
<protein>
    <recommendedName>
        <fullName evidence="5">HTH lysR-type domain-containing protein</fullName>
    </recommendedName>
</protein>
<reference evidence="6 7" key="1">
    <citation type="submission" date="2013-10" db="EMBL/GenBank/DDBJ databases">
        <title>The Genome Sequence of Acinetobacter brisouii CIP 110357.</title>
        <authorList>
            <consortium name="The Broad Institute Genomics Platform"/>
            <consortium name="The Broad Institute Genome Sequencing Center for Infectious Disease"/>
            <person name="Cerqueira G."/>
            <person name="Feldgarden M."/>
            <person name="Courvalin P."/>
            <person name="Grillot-Courvalin C."/>
            <person name="Clermont D."/>
            <person name="Rocha E."/>
            <person name="Yoon E.-J."/>
            <person name="Nemec A."/>
            <person name="Young S.K."/>
            <person name="Zeng Q."/>
            <person name="Gargeya S."/>
            <person name="Fitzgerald M."/>
            <person name="Abouelleil A."/>
            <person name="Alvarado L."/>
            <person name="Berlin A.M."/>
            <person name="Chapman S.B."/>
            <person name="Gainer-Dewar J."/>
            <person name="Goldberg J."/>
            <person name="Gnerre S."/>
            <person name="Griggs A."/>
            <person name="Gujja S."/>
            <person name="Hansen M."/>
            <person name="Howarth C."/>
            <person name="Imamovic A."/>
            <person name="Ireland A."/>
            <person name="Larimer J."/>
            <person name="McCowan C."/>
            <person name="Murphy C."/>
            <person name="Pearson M."/>
            <person name="Poon T.W."/>
            <person name="Priest M."/>
            <person name="Roberts A."/>
            <person name="Saif S."/>
            <person name="Shea T."/>
            <person name="Sykes S."/>
            <person name="Wortman J."/>
            <person name="Nusbaum C."/>
            <person name="Birren B."/>
        </authorList>
    </citation>
    <scope>NUCLEOTIDE SEQUENCE [LARGE SCALE GENOMIC DNA]</scope>
    <source>
        <strain evidence="6 7">CIP 110357</strain>
    </source>
</reference>